<dbReference type="OrthoDB" id="2381377at2"/>
<dbReference type="Proteomes" id="UP000095255">
    <property type="component" value="Unassembled WGS sequence"/>
</dbReference>
<proteinExistence type="predicted"/>
<name>A0A1E5L6H0_9FIRM</name>
<protein>
    <submittedName>
        <fullName evidence="1">Uncharacterized protein</fullName>
    </submittedName>
</protein>
<dbReference type="RefSeq" id="WP_069701732.1">
    <property type="nucleotide sequence ID" value="NZ_MJAT01000012.1"/>
</dbReference>
<dbReference type="STRING" id="1390249.BHU72_02295"/>
<organism evidence="1 2">
    <name type="scientific">Desulfuribacillus stibiiarsenatis</name>
    <dbReference type="NCBI Taxonomy" id="1390249"/>
    <lineage>
        <taxon>Bacteria</taxon>
        <taxon>Bacillati</taxon>
        <taxon>Bacillota</taxon>
        <taxon>Desulfuribacillia</taxon>
        <taxon>Desulfuribacillales</taxon>
        <taxon>Desulfuribacillaceae</taxon>
        <taxon>Desulfuribacillus</taxon>
    </lineage>
</organism>
<evidence type="ECO:0000313" key="2">
    <source>
        <dbReference type="Proteomes" id="UP000095255"/>
    </source>
</evidence>
<dbReference type="InterPro" id="IPR054688">
    <property type="entry name" value="CD1247_N"/>
</dbReference>
<dbReference type="AlphaFoldDB" id="A0A1E5L6H0"/>
<reference evidence="1 2" key="1">
    <citation type="submission" date="2016-09" db="EMBL/GenBank/DDBJ databases">
        <title>Desulfuribacillus arsenicus sp. nov., an obligately anaerobic, dissimilatory arsenic- and antimonate-reducing bacterium isolated from anoxic sediments.</title>
        <authorList>
            <person name="Abin C.A."/>
            <person name="Hollibaugh J.T."/>
        </authorList>
    </citation>
    <scope>NUCLEOTIDE SEQUENCE [LARGE SCALE GENOMIC DNA]</scope>
    <source>
        <strain evidence="1 2">MLFW-2</strain>
    </source>
</reference>
<dbReference type="NCBIfam" id="NF045650">
    <property type="entry name" value="CD1247_Nterm"/>
    <property type="match status" value="1"/>
</dbReference>
<gene>
    <name evidence="1" type="ORF">BHU72_02295</name>
</gene>
<dbReference type="EMBL" id="MJAT01000012">
    <property type="protein sequence ID" value="OEH85648.1"/>
    <property type="molecule type" value="Genomic_DNA"/>
</dbReference>
<evidence type="ECO:0000313" key="1">
    <source>
        <dbReference type="EMBL" id="OEH85648.1"/>
    </source>
</evidence>
<sequence length="107" mass="12959">MLERISYMKGLAEGLELDYHTKEGKMIKEMIHVLEDMSHEIQHLQSLSDEMEDYIVAIDDDLHILEEDFYEEEIEELGMHDYDYEYENEPIYLEEDLDIEDYEDDIM</sequence>
<accession>A0A1E5L6H0</accession>
<keyword evidence="2" id="KW-1185">Reference proteome</keyword>
<comment type="caution">
    <text evidence="1">The sequence shown here is derived from an EMBL/GenBank/DDBJ whole genome shotgun (WGS) entry which is preliminary data.</text>
</comment>